<name>A0A2N1EAG0_PSEFL</name>
<dbReference type="Proteomes" id="UP000233564">
    <property type="component" value="Unassembled WGS sequence"/>
</dbReference>
<dbReference type="RefSeq" id="WP_101219425.1">
    <property type="nucleotide sequence ID" value="NZ_KZ477990.1"/>
</dbReference>
<accession>A0A2N1EAG0</accession>
<dbReference type="PANTHER" id="PTHR35802">
    <property type="entry name" value="PROTEASE SYNTHASE AND SPORULATION PROTEIN PAI 2"/>
    <property type="match status" value="1"/>
</dbReference>
<dbReference type="InterPro" id="IPR007396">
    <property type="entry name" value="TR_PAI2-type"/>
</dbReference>
<protein>
    <submittedName>
        <fullName evidence="1">Transcriptional regulator</fullName>
    </submittedName>
</protein>
<sequence length="208" mass="23644">MSVCPFHYPQYRSTDPEMINRFIDVFPLAMMTSHNHGHFLCSHIPLWRQPDGSLFGHVDGNNPQFKGEQHLSAQIVFMGPSAYIPPHAYVSRQLPTWNYLAVHMQANITVVDAPDQTLEILEQTAKRLSKQASDYQVDKRDPRVISSLPHILGLVIRPETIEGRFKLSQDKSSPDTSAALQWLLDNQTQDHAEFLKELLHAATQPHSN</sequence>
<organism evidence="1 2">
    <name type="scientific">Pseudomonas fluorescens</name>
    <dbReference type="NCBI Taxonomy" id="294"/>
    <lineage>
        <taxon>Bacteria</taxon>
        <taxon>Pseudomonadati</taxon>
        <taxon>Pseudomonadota</taxon>
        <taxon>Gammaproteobacteria</taxon>
        <taxon>Pseudomonadales</taxon>
        <taxon>Pseudomonadaceae</taxon>
        <taxon>Pseudomonas</taxon>
    </lineage>
</organism>
<evidence type="ECO:0000313" key="2">
    <source>
        <dbReference type="Proteomes" id="UP000233564"/>
    </source>
</evidence>
<proteinExistence type="predicted"/>
<dbReference type="SUPFAM" id="SSF50475">
    <property type="entry name" value="FMN-binding split barrel"/>
    <property type="match status" value="1"/>
</dbReference>
<dbReference type="EMBL" id="NVXX01000010">
    <property type="protein sequence ID" value="PKH23402.1"/>
    <property type="molecule type" value="Genomic_DNA"/>
</dbReference>
<dbReference type="Gene3D" id="2.30.110.10">
    <property type="entry name" value="Electron Transport, Fmn-binding Protein, Chain A"/>
    <property type="match status" value="1"/>
</dbReference>
<dbReference type="Pfam" id="PF04299">
    <property type="entry name" value="FMN_bind_2"/>
    <property type="match status" value="1"/>
</dbReference>
<evidence type="ECO:0000313" key="1">
    <source>
        <dbReference type="EMBL" id="PKH23402.1"/>
    </source>
</evidence>
<dbReference type="InterPro" id="IPR012349">
    <property type="entry name" value="Split_barrel_FMN-bd"/>
</dbReference>
<dbReference type="PIRSF" id="PIRSF010372">
    <property type="entry name" value="PaiB"/>
    <property type="match status" value="1"/>
</dbReference>
<reference evidence="1 2" key="1">
    <citation type="submission" date="2017-08" db="EMBL/GenBank/DDBJ databases">
        <authorList>
            <person name="de Groot N.N."/>
        </authorList>
    </citation>
    <scope>NUCLEOTIDE SEQUENCE [LARGE SCALE GENOMIC DNA]</scope>
    <source>
        <strain evidence="1 2">PfR 37</strain>
    </source>
</reference>
<dbReference type="PANTHER" id="PTHR35802:SF1">
    <property type="entry name" value="PROTEASE SYNTHASE AND SPORULATION PROTEIN PAI 2"/>
    <property type="match status" value="1"/>
</dbReference>
<dbReference type="AlphaFoldDB" id="A0A2N1EAG0"/>
<gene>
    <name evidence="1" type="ORF">CIB54_08115</name>
</gene>
<comment type="caution">
    <text evidence="1">The sequence shown here is derived from an EMBL/GenBank/DDBJ whole genome shotgun (WGS) entry which is preliminary data.</text>
</comment>